<dbReference type="InterPro" id="IPR006015">
    <property type="entry name" value="Universal_stress_UspA"/>
</dbReference>
<dbReference type="SUPFAM" id="SSF52402">
    <property type="entry name" value="Adenine nucleotide alpha hydrolases-like"/>
    <property type="match status" value="1"/>
</dbReference>
<evidence type="ECO:0000259" key="4">
    <source>
        <dbReference type="Pfam" id="PF00582"/>
    </source>
</evidence>
<feature type="coiled-coil region" evidence="3">
    <location>
        <begin position="55"/>
        <end position="82"/>
    </location>
</feature>
<comment type="similarity">
    <text evidence="1 2">Belongs to the universal stress protein A family.</text>
</comment>
<evidence type="ECO:0000256" key="3">
    <source>
        <dbReference type="SAM" id="Coils"/>
    </source>
</evidence>
<comment type="caution">
    <text evidence="5">The sequence shown here is derived from an EMBL/GenBank/DDBJ whole genome shotgun (WGS) entry which is preliminary data.</text>
</comment>
<dbReference type="Pfam" id="PF00582">
    <property type="entry name" value="Usp"/>
    <property type="match status" value="1"/>
</dbReference>
<protein>
    <recommendedName>
        <fullName evidence="2">Universal stress protein</fullName>
    </recommendedName>
</protein>
<dbReference type="PANTHER" id="PTHR46268:SF6">
    <property type="entry name" value="UNIVERSAL STRESS PROTEIN UP12"/>
    <property type="match status" value="1"/>
</dbReference>
<keyword evidence="3" id="KW-0175">Coiled coil</keyword>
<dbReference type="InterPro" id="IPR006016">
    <property type="entry name" value="UspA"/>
</dbReference>
<sequence>MSGQYQKNAIAIDFSELSLKAFERAINVANNYGATLLLVHVVDTKSFGSIAAYDLDFAEKLMKESNTKLEELKSKAEQAGVSKVEVVVKEGSSKKILIELPDVDLIVCGAMGTNQIEKMFIGSVAERIARLAPCEVLIVR</sequence>
<dbReference type="PANTHER" id="PTHR46268">
    <property type="entry name" value="STRESS RESPONSE PROTEIN NHAX"/>
    <property type="match status" value="1"/>
</dbReference>
<evidence type="ECO:0000256" key="2">
    <source>
        <dbReference type="PIRNR" id="PIRNR006276"/>
    </source>
</evidence>
<reference evidence="5 6" key="1">
    <citation type="submission" date="2020-08" db="EMBL/GenBank/DDBJ databases">
        <title>A Genomic Blueprint of the Chicken Gut Microbiome.</title>
        <authorList>
            <person name="Gilroy R."/>
            <person name="Ravi A."/>
            <person name="Getino M."/>
            <person name="Pursley I."/>
            <person name="Horton D.L."/>
            <person name="Alikhan N.-F."/>
            <person name="Baker D."/>
            <person name="Gharbi K."/>
            <person name="Hall N."/>
            <person name="Watson M."/>
            <person name="Adriaenssens E.M."/>
            <person name="Foster-Nyarko E."/>
            <person name="Jarju S."/>
            <person name="Secka A."/>
            <person name="Antonio M."/>
            <person name="Oren A."/>
            <person name="Chaudhuri R."/>
            <person name="La Ragione R.M."/>
            <person name="Hildebrand F."/>
            <person name="Pallen M.J."/>
        </authorList>
    </citation>
    <scope>NUCLEOTIDE SEQUENCE [LARGE SCALE GENOMIC DNA]</scope>
    <source>
        <strain evidence="5 6">Re31</strain>
    </source>
</reference>
<feature type="domain" description="UspA" evidence="4">
    <location>
        <begin position="5"/>
        <end position="140"/>
    </location>
</feature>
<evidence type="ECO:0000256" key="1">
    <source>
        <dbReference type="ARBA" id="ARBA00008791"/>
    </source>
</evidence>
<evidence type="ECO:0000313" key="6">
    <source>
        <dbReference type="Proteomes" id="UP000640930"/>
    </source>
</evidence>
<dbReference type="EMBL" id="JACSQA010000011">
    <property type="protein sequence ID" value="MBD8026857.1"/>
    <property type="molecule type" value="Genomic_DNA"/>
</dbReference>
<dbReference type="Gene3D" id="3.40.50.620">
    <property type="entry name" value="HUPs"/>
    <property type="match status" value="1"/>
</dbReference>
<comment type="subcellular location">
    <subcellularLocation>
        <location evidence="2">Cytoplasm</location>
    </subcellularLocation>
</comment>
<dbReference type="CDD" id="cd00293">
    <property type="entry name" value="USP-like"/>
    <property type="match status" value="1"/>
</dbReference>
<name>A0ABR8XCA2_9BACL</name>
<organism evidence="5 6">
    <name type="scientific">Ureibacillus galli</name>
    <dbReference type="NCBI Taxonomy" id="2762222"/>
    <lineage>
        <taxon>Bacteria</taxon>
        <taxon>Bacillati</taxon>
        <taxon>Bacillota</taxon>
        <taxon>Bacilli</taxon>
        <taxon>Bacillales</taxon>
        <taxon>Caryophanaceae</taxon>
        <taxon>Ureibacillus</taxon>
    </lineage>
</organism>
<evidence type="ECO:0000313" key="5">
    <source>
        <dbReference type="EMBL" id="MBD8026857.1"/>
    </source>
</evidence>
<proteinExistence type="inferred from homology"/>
<dbReference type="PIRSF" id="PIRSF006276">
    <property type="entry name" value="UspA"/>
    <property type="match status" value="1"/>
</dbReference>
<keyword evidence="2" id="KW-0963">Cytoplasm</keyword>
<keyword evidence="6" id="KW-1185">Reference proteome</keyword>
<dbReference type="InterPro" id="IPR014729">
    <property type="entry name" value="Rossmann-like_a/b/a_fold"/>
</dbReference>
<gene>
    <name evidence="5" type="ORF">H9636_09310</name>
</gene>
<dbReference type="PRINTS" id="PR01438">
    <property type="entry name" value="UNVRSLSTRESS"/>
</dbReference>
<dbReference type="Proteomes" id="UP000640930">
    <property type="component" value="Unassembled WGS sequence"/>
</dbReference>
<dbReference type="RefSeq" id="WP_191707346.1">
    <property type="nucleotide sequence ID" value="NZ_JACSQA010000011.1"/>
</dbReference>
<accession>A0ABR8XCA2</accession>